<gene>
    <name evidence="2" type="ORF">METZ01_LOCUS49485</name>
</gene>
<sequence length="217" mass="23923">MIWRRSTAYVITYLLLGGCGSTNPMVETPVTVTPKDNWFCDMGVENQTWECVKDYVPDGTKKRLSRSLPTTPDQTLPKTYVPEVVDSSNTVGTRSSNLNIGPPLYRRLALTPGHAVNLIDLPPEYFAVQLFAVSNKEALEKFVRDKNIPGLSATRIAYGDQLFFVLLLGIYSDESTARLAAANMPTALNDLTPWVRRLGSLQDAMRLGDDLAGTPAI</sequence>
<feature type="domain" description="SPOR" evidence="1">
    <location>
        <begin position="120"/>
        <end position="197"/>
    </location>
</feature>
<dbReference type="InterPro" id="IPR036680">
    <property type="entry name" value="SPOR-like_sf"/>
</dbReference>
<evidence type="ECO:0000259" key="1">
    <source>
        <dbReference type="PROSITE" id="PS51724"/>
    </source>
</evidence>
<dbReference type="AlphaFoldDB" id="A0A381RZR6"/>
<dbReference type="PROSITE" id="PS51257">
    <property type="entry name" value="PROKAR_LIPOPROTEIN"/>
    <property type="match status" value="1"/>
</dbReference>
<dbReference type="Gene3D" id="3.30.70.1070">
    <property type="entry name" value="Sporulation related repeat"/>
    <property type="match status" value="1"/>
</dbReference>
<accession>A0A381RZR6</accession>
<protein>
    <recommendedName>
        <fullName evidence="1">SPOR domain-containing protein</fullName>
    </recommendedName>
</protein>
<proteinExistence type="predicted"/>
<organism evidence="2">
    <name type="scientific">marine metagenome</name>
    <dbReference type="NCBI Taxonomy" id="408172"/>
    <lineage>
        <taxon>unclassified sequences</taxon>
        <taxon>metagenomes</taxon>
        <taxon>ecological metagenomes</taxon>
    </lineage>
</organism>
<dbReference type="EMBL" id="UINC01002433">
    <property type="protein sequence ID" value="SUZ96631.1"/>
    <property type="molecule type" value="Genomic_DNA"/>
</dbReference>
<dbReference type="GO" id="GO:0042834">
    <property type="term" value="F:peptidoglycan binding"/>
    <property type="evidence" value="ECO:0007669"/>
    <property type="project" value="InterPro"/>
</dbReference>
<name>A0A381RZR6_9ZZZZ</name>
<reference evidence="2" key="1">
    <citation type="submission" date="2018-05" db="EMBL/GenBank/DDBJ databases">
        <authorList>
            <person name="Lanie J.A."/>
            <person name="Ng W.-L."/>
            <person name="Kazmierczak K.M."/>
            <person name="Andrzejewski T.M."/>
            <person name="Davidsen T.M."/>
            <person name="Wayne K.J."/>
            <person name="Tettelin H."/>
            <person name="Glass J.I."/>
            <person name="Rusch D."/>
            <person name="Podicherti R."/>
            <person name="Tsui H.-C.T."/>
            <person name="Winkler M.E."/>
        </authorList>
    </citation>
    <scope>NUCLEOTIDE SEQUENCE</scope>
</reference>
<evidence type="ECO:0000313" key="2">
    <source>
        <dbReference type="EMBL" id="SUZ96631.1"/>
    </source>
</evidence>
<dbReference type="PROSITE" id="PS51724">
    <property type="entry name" value="SPOR"/>
    <property type="match status" value="1"/>
</dbReference>
<dbReference type="Pfam" id="PF05036">
    <property type="entry name" value="SPOR"/>
    <property type="match status" value="1"/>
</dbReference>
<dbReference type="InterPro" id="IPR007730">
    <property type="entry name" value="SPOR-like_dom"/>
</dbReference>